<keyword evidence="1" id="KW-0472">Membrane</keyword>
<sequence length="240" mass="26326">MARAICSSCGLRSQRCQCHPEVSTAGNANVDNGERASTKLTRASFWTIYLVTATAVSLCFLLMFYLIGFRSLKSSCHLEVFVDSFSISNVSNATADWNVSFVTRSPGNGCKISLHMIKSRLLRGGNLISKSLNTPDYFGELVTGQMNEPLSYAVFDTVETPKGNGGGVVWDLRVYVVSLVRNVGLHDYSCLESPGYLHVNCDGILVDFTMDSAGNVKGSLLGHMRPCEYLLRNNYTDTTF</sequence>
<dbReference type="EMBL" id="CAKOAT010861820">
    <property type="protein sequence ID" value="CAH8389889.1"/>
    <property type="molecule type" value="Genomic_DNA"/>
</dbReference>
<dbReference type="Proteomes" id="UP001642260">
    <property type="component" value="Unassembled WGS sequence"/>
</dbReference>
<dbReference type="AlphaFoldDB" id="A0ABC8M250"/>
<protein>
    <submittedName>
        <fullName evidence="2">Uncharacterized protein</fullName>
    </submittedName>
</protein>
<evidence type="ECO:0000256" key="1">
    <source>
        <dbReference type="SAM" id="Phobius"/>
    </source>
</evidence>
<evidence type="ECO:0000313" key="3">
    <source>
        <dbReference type="Proteomes" id="UP001642260"/>
    </source>
</evidence>
<name>A0ABC8M250_ERUVS</name>
<evidence type="ECO:0000313" key="2">
    <source>
        <dbReference type="EMBL" id="CAH8389889.1"/>
    </source>
</evidence>
<keyword evidence="1" id="KW-0812">Transmembrane</keyword>
<organism evidence="2 3">
    <name type="scientific">Eruca vesicaria subsp. sativa</name>
    <name type="common">Garden rocket</name>
    <name type="synonym">Eruca sativa</name>
    <dbReference type="NCBI Taxonomy" id="29727"/>
    <lineage>
        <taxon>Eukaryota</taxon>
        <taxon>Viridiplantae</taxon>
        <taxon>Streptophyta</taxon>
        <taxon>Embryophyta</taxon>
        <taxon>Tracheophyta</taxon>
        <taxon>Spermatophyta</taxon>
        <taxon>Magnoliopsida</taxon>
        <taxon>eudicotyledons</taxon>
        <taxon>Gunneridae</taxon>
        <taxon>Pentapetalae</taxon>
        <taxon>rosids</taxon>
        <taxon>malvids</taxon>
        <taxon>Brassicales</taxon>
        <taxon>Brassicaceae</taxon>
        <taxon>Brassiceae</taxon>
        <taxon>Eruca</taxon>
    </lineage>
</organism>
<keyword evidence="1" id="KW-1133">Transmembrane helix</keyword>
<proteinExistence type="predicted"/>
<feature type="transmembrane region" description="Helical" evidence="1">
    <location>
        <begin position="46"/>
        <end position="67"/>
    </location>
</feature>
<gene>
    <name evidence="2" type="ORF">ERUC_LOCUS42372</name>
</gene>
<reference evidence="2 3" key="1">
    <citation type="submission" date="2022-03" db="EMBL/GenBank/DDBJ databases">
        <authorList>
            <person name="Macdonald S."/>
            <person name="Ahmed S."/>
            <person name="Newling K."/>
        </authorList>
    </citation>
    <scope>NUCLEOTIDE SEQUENCE [LARGE SCALE GENOMIC DNA]</scope>
</reference>
<comment type="caution">
    <text evidence="2">The sequence shown here is derived from an EMBL/GenBank/DDBJ whole genome shotgun (WGS) entry which is preliminary data.</text>
</comment>
<accession>A0ABC8M250</accession>
<keyword evidence="3" id="KW-1185">Reference proteome</keyword>